<protein>
    <submittedName>
        <fullName evidence="2">Uncharacterized protein</fullName>
    </submittedName>
</protein>
<organism evidence="2 3">
    <name type="scientific">Methylobacterium aerolatum</name>
    <dbReference type="NCBI Taxonomy" id="418708"/>
    <lineage>
        <taxon>Bacteria</taxon>
        <taxon>Pseudomonadati</taxon>
        <taxon>Pseudomonadota</taxon>
        <taxon>Alphaproteobacteria</taxon>
        <taxon>Hyphomicrobiales</taxon>
        <taxon>Methylobacteriaceae</taxon>
        <taxon>Methylobacterium</taxon>
    </lineage>
</organism>
<comment type="caution">
    <text evidence="2">The sequence shown here is derived from an EMBL/GenBank/DDBJ whole genome shotgun (WGS) entry which is preliminary data.</text>
</comment>
<feature type="signal peptide" evidence="1">
    <location>
        <begin position="1"/>
        <end position="22"/>
    </location>
</feature>
<evidence type="ECO:0000313" key="3">
    <source>
        <dbReference type="Proteomes" id="UP001231124"/>
    </source>
</evidence>
<evidence type="ECO:0000256" key="1">
    <source>
        <dbReference type="SAM" id="SignalP"/>
    </source>
</evidence>
<feature type="chain" id="PRO_5046234899" evidence="1">
    <location>
        <begin position="23"/>
        <end position="72"/>
    </location>
</feature>
<sequence length="72" mass="7606">MTIRTILLAAAATVAAIGTAAADERIDLTPPLYREQARPTAAIRPASELTTTPIVVRQAPVAPRQVSEARVD</sequence>
<gene>
    <name evidence="2" type="ORF">QO012_003958</name>
</gene>
<name>A0ABU0I6X0_9HYPH</name>
<dbReference type="Proteomes" id="UP001231124">
    <property type="component" value="Unassembled WGS sequence"/>
</dbReference>
<reference evidence="2 3" key="1">
    <citation type="submission" date="2023-07" db="EMBL/GenBank/DDBJ databases">
        <title>Genomic Encyclopedia of Type Strains, Phase IV (KMG-IV): sequencing the most valuable type-strain genomes for metagenomic binning, comparative biology and taxonomic classification.</title>
        <authorList>
            <person name="Goeker M."/>
        </authorList>
    </citation>
    <scope>NUCLEOTIDE SEQUENCE [LARGE SCALE GENOMIC DNA]</scope>
    <source>
        <strain evidence="2 3">DSM 19013</strain>
    </source>
</reference>
<dbReference type="RefSeq" id="WP_238208070.1">
    <property type="nucleotide sequence ID" value="NZ_BPQE01000042.1"/>
</dbReference>
<dbReference type="EMBL" id="JAUSVP010000014">
    <property type="protein sequence ID" value="MDQ0449441.1"/>
    <property type="molecule type" value="Genomic_DNA"/>
</dbReference>
<accession>A0ABU0I6X0</accession>
<keyword evidence="3" id="KW-1185">Reference proteome</keyword>
<evidence type="ECO:0000313" key="2">
    <source>
        <dbReference type="EMBL" id="MDQ0449441.1"/>
    </source>
</evidence>
<keyword evidence="1" id="KW-0732">Signal</keyword>
<proteinExistence type="predicted"/>